<evidence type="ECO:0008006" key="5">
    <source>
        <dbReference type="Google" id="ProtNLM"/>
    </source>
</evidence>
<evidence type="ECO:0000256" key="1">
    <source>
        <dbReference type="PROSITE-ProRule" id="PRU00175"/>
    </source>
</evidence>
<dbReference type="InterPro" id="IPR004331">
    <property type="entry name" value="SPX_dom"/>
</dbReference>
<keyword evidence="1" id="KW-0862">Zinc</keyword>
<keyword evidence="1" id="KW-0863">Zinc-finger</keyword>
<dbReference type="InterPro" id="IPR013083">
    <property type="entry name" value="Znf_RING/FYVE/PHD"/>
</dbReference>
<proteinExistence type="predicted"/>
<dbReference type="GO" id="GO:0008270">
    <property type="term" value="F:zinc ion binding"/>
    <property type="evidence" value="ECO:0007669"/>
    <property type="project" value="UniProtKB-KW"/>
</dbReference>
<dbReference type="Pfam" id="PF13639">
    <property type="entry name" value="zf-RING_2"/>
    <property type="match status" value="1"/>
</dbReference>
<reference evidence="4" key="1">
    <citation type="submission" date="2021-01" db="EMBL/GenBank/DDBJ databases">
        <authorList>
            <person name="Corre E."/>
            <person name="Pelletier E."/>
            <person name="Niang G."/>
            <person name="Scheremetjew M."/>
            <person name="Finn R."/>
            <person name="Kale V."/>
            <person name="Holt S."/>
            <person name="Cochrane G."/>
            <person name="Meng A."/>
            <person name="Brown T."/>
            <person name="Cohen L."/>
        </authorList>
    </citation>
    <scope>NUCLEOTIDE SEQUENCE</scope>
    <source>
        <strain evidence="4">CCAP977/2a</strain>
    </source>
</reference>
<dbReference type="EMBL" id="HBKS01000050">
    <property type="protein sequence ID" value="CAE2342535.1"/>
    <property type="molecule type" value="Transcribed_RNA"/>
</dbReference>
<keyword evidence="1" id="KW-0479">Metal-binding</keyword>
<dbReference type="Pfam" id="PF03105">
    <property type="entry name" value="SPX"/>
    <property type="match status" value="1"/>
</dbReference>
<dbReference type="InterPro" id="IPR001841">
    <property type="entry name" value="Znf_RING"/>
</dbReference>
<organism evidence="4">
    <name type="scientific">Cryptomonas paramaecium</name>
    <dbReference type="NCBI Taxonomy" id="2898"/>
    <lineage>
        <taxon>Eukaryota</taxon>
        <taxon>Cryptophyceae</taxon>
        <taxon>Cryptomonadales</taxon>
        <taxon>Cryptomonadaceae</taxon>
        <taxon>Cryptomonas</taxon>
    </lineage>
</organism>
<dbReference type="AlphaFoldDB" id="A0A7S4PRK4"/>
<evidence type="ECO:0000259" key="3">
    <source>
        <dbReference type="PROSITE" id="PS51382"/>
    </source>
</evidence>
<evidence type="ECO:0000259" key="2">
    <source>
        <dbReference type="PROSITE" id="PS50089"/>
    </source>
</evidence>
<dbReference type="SMART" id="SM00184">
    <property type="entry name" value="RING"/>
    <property type="match status" value="1"/>
</dbReference>
<dbReference type="PROSITE" id="PS50089">
    <property type="entry name" value="ZF_RING_2"/>
    <property type="match status" value="1"/>
</dbReference>
<protein>
    <recommendedName>
        <fullName evidence="5">RING-type domain-containing protein</fullName>
    </recommendedName>
</protein>
<name>A0A7S4PRK4_9CRYP</name>
<feature type="domain" description="RING-type" evidence="2">
    <location>
        <begin position="59"/>
        <end position="101"/>
    </location>
</feature>
<dbReference type="PROSITE" id="PS51382">
    <property type="entry name" value="SPX"/>
    <property type="match status" value="1"/>
</dbReference>
<dbReference type="SUPFAM" id="SSF57850">
    <property type="entry name" value="RING/U-box"/>
    <property type="match status" value="1"/>
</dbReference>
<gene>
    <name evidence="4" type="ORF">CPAR00382_LOCUS38</name>
</gene>
<dbReference type="Gene3D" id="3.30.40.10">
    <property type="entry name" value="Zinc/RING finger domain, C3HC4 (zinc finger)"/>
    <property type="match status" value="1"/>
</dbReference>
<feature type="domain" description="SPX" evidence="3">
    <location>
        <begin position="1"/>
        <end position="201"/>
    </location>
</feature>
<accession>A0A7S4PRK4</accession>
<evidence type="ECO:0000313" key="4">
    <source>
        <dbReference type="EMBL" id="CAE2342535.1"/>
    </source>
</evidence>
<sequence length="254" mass="28608">MKFEKTLSAKASQGLFIDESFVDSVVRYKILKKFIKNTCEHYGNRCCSPDIETSESAQCCICLDSIEAHHGVTTSCSHHFHPACLITSLSTGTCDSCPLCRRPAKQLVPSGLDGETLRFLAMVLVNMNAVDACHTKFMGDLESRLHQYESGSYLDSEMIQRDIETLEKVIEFDHLNSEGFRKILKKFDKRTGMGVSEGMLARLRNCRFAKDADARCQAAGSRLQHCLHRLGSHHHPPPRRVSGWTFFPSCFPRC</sequence>